<protein>
    <recommendedName>
        <fullName evidence="6">GPI anchored protein</fullName>
    </recommendedName>
</protein>
<keyword evidence="3" id="KW-0732">Signal</keyword>
<keyword evidence="2" id="KW-0812">Transmembrane</keyword>
<feature type="region of interest" description="Disordered" evidence="1">
    <location>
        <begin position="397"/>
        <end position="442"/>
    </location>
</feature>
<reference evidence="4 5" key="1">
    <citation type="submission" date="2024-07" db="EMBL/GenBank/DDBJ databases">
        <title>Section-level genome sequencing and comparative genomics of Aspergillus sections Usti and Cavernicolus.</title>
        <authorList>
            <consortium name="Lawrence Berkeley National Laboratory"/>
            <person name="Nybo J.L."/>
            <person name="Vesth T.C."/>
            <person name="Theobald S."/>
            <person name="Frisvad J.C."/>
            <person name="Larsen T.O."/>
            <person name="Kjaerboelling I."/>
            <person name="Rothschild-Mancinelli K."/>
            <person name="Lyhne E.K."/>
            <person name="Kogle M.E."/>
            <person name="Barry K."/>
            <person name="Clum A."/>
            <person name="Na H."/>
            <person name="Ledsgaard L."/>
            <person name="Lin J."/>
            <person name="Lipzen A."/>
            <person name="Kuo A."/>
            <person name="Riley R."/>
            <person name="Mondo S."/>
            <person name="Labutti K."/>
            <person name="Haridas S."/>
            <person name="Pangalinan J."/>
            <person name="Salamov A.A."/>
            <person name="Simmons B.A."/>
            <person name="Magnuson J.K."/>
            <person name="Chen J."/>
            <person name="Drula E."/>
            <person name="Henrissat B."/>
            <person name="Wiebenga A."/>
            <person name="Lubbers R.J."/>
            <person name="Gomes A.C."/>
            <person name="Makela M.R."/>
            <person name="Stajich J."/>
            <person name="Grigoriev I.V."/>
            <person name="Mortensen U.H."/>
            <person name="De Vries R.P."/>
            <person name="Baker S.E."/>
            <person name="Andersen M.R."/>
        </authorList>
    </citation>
    <scope>NUCLEOTIDE SEQUENCE [LARGE SCALE GENOMIC DNA]</scope>
    <source>
        <strain evidence="4 5">CBS 209.92</strain>
    </source>
</reference>
<accession>A0ABR4FT03</accession>
<organism evidence="4 5">
    <name type="scientific">Aspergillus keveii</name>
    <dbReference type="NCBI Taxonomy" id="714993"/>
    <lineage>
        <taxon>Eukaryota</taxon>
        <taxon>Fungi</taxon>
        <taxon>Dikarya</taxon>
        <taxon>Ascomycota</taxon>
        <taxon>Pezizomycotina</taxon>
        <taxon>Eurotiomycetes</taxon>
        <taxon>Eurotiomycetidae</taxon>
        <taxon>Eurotiales</taxon>
        <taxon>Aspergillaceae</taxon>
        <taxon>Aspergillus</taxon>
        <taxon>Aspergillus subgen. Nidulantes</taxon>
    </lineage>
</organism>
<name>A0ABR4FT03_9EURO</name>
<feature type="signal peptide" evidence="3">
    <location>
        <begin position="1"/>
        <end position="20"/>
    </location>
</feature>
<evidence type="ECO:0000256" key="3">
    <source>
        <dbReference type="SAM" id="SignalP"/>
    </source>
</evidence>
<proteinExistence type="predicted"/>
<keyword evidence="2" id="KW-1133">Transmembrane helix</keyword>
<dbReference type="EMBL" id="JBFTWV010000118">
    <property type="protein sequence ID" value="KAL2786398.1"/>
    <property type="molecule type" value="Genomic_DNA"/>
</dbReference>
<feature type="chain" id="PRO_5045360474" description="GPI anchored protein" evidence="3">
    <location>
        <begin position="21"/>
        <end position="442"/>
    </location>
</feature>
<evidence type="ECO:0000256" key="1">
    <source>
        <dbReference type="SAM" id="MobiDB-lite"/>
    </source>
</evidence>
<keyword evidence="5" id="KW-1185">Reference proteome</keyword>
<evidence type="ECO:0000256" key="2">
    <source>
        <dbReference type="SAM" id="Phobius"/>
    </source>
</evidence>
<evidence type="ECO:0000313" key="5">
    <source>
        <dbReference type="Proteomes" id="UP001610563"/>
    </source>
</evidence>
<comment type="caution">
    <text evidence="4">The sequence shown here is derived from an EMBL/GenBank/DDBJ whole genome shotgun (WGS) entry which is preliminary data.</text>
</comment>
<evidence type="ECO:0000313" key="4">
    <source>
        <dbReference type="EMBL" id="KAL2786398.1"/>
    </source>
</evidence>
<sequence>MLMLKCLVALALWAPDLVTARECTSDEPYGSYNISSPEQAADLFAGCTTIITEQIRINDWFNGTFSFPGVTNITGDIVCQWDGSYYSRQGVEAIEAPDLVYLGGLRLSHTGIKHMLFPALRTIDQIIELDSFSDGQAVEFPALVEAGAVVLKERFSRFNFDSLTTVHGDLIIEQCTYCNSGHYVDPTEFTPNASFPVLQSAGFMRIEGIFSDINLPSLVSVGSQTRLYVPSTDLGISIHVKELGMQLEFPALTAVNKQFYVHDAVLGLDMPQLEHINGSLRIDASTPLSLDLPLISAEWLQLDGNIKDASFPSLNTRRTSLRLDGISCGAMGPGLRDSEYYIDRCGEYKAPLSKGAKIAAGVVVPVGVLGIVIFVVVWYKRRARMRGAKAVGEVGELGELPPRGGAVNGGRDGERGRVPVARPERERSRSRTPPPPYEARGS</sequence>
<dbReference type="Proteomes" id="UP001610563">
    <property type="component" value="Unassembled WGS sequence"/>
</dbReference>
<gene>
    <name evidence="4" type="ORF">BJX66DRAFT_312787</name>
</gene>
<feature type="compositionally biased region" description="Basic and acidic residues" evidence="1">
    <location>
        <begin position="411"/>
        <end position="429"/>
    </location>
</feature>
<feature type="transmembrane region" description="Helical" evidence="2">
    <location>
        <begin position="358"/>
        <end position="379"/>
    </location>
</feature>
<feature type="compositionally biased region" description="Pro residues" evidence="1">
    <location>
        <begin position="432"/>
        <end position="442"/>
    </location>
</feature>
<evidence type="ECO:0008006" key="6">
    <source>
        <dbReference type="Google" id="ProtNLM"/>
    </source>
</evidence>
<keyword evidence="2" id="KW-0472">Membrane</keyword>